<dbReference type="PANTHER" id="PTHR12695:SF2">
    <property type="entry name" value="GENERAL TRANSCRIPTION FACTOR IIH SUBUNIT 2-RELATED"/>
    <property type="match status" value="1"/>
</dbReference>
<evidence type="ECO:0000256" key="3">
    <source>
        <dbReference type="ARBA" id="ARBA00022723"/>
    </source>
</evidence>
<sequence>MEALRRKVSGGVQWRYGIEVLPPKSPPNSSRSGLATSLDAEVRRATSSSSSSSESKTRCGLCNLKFRGVVGVCCNKNIVAFRRSRGERLEGRRFETASFLYQEARLCVFCAHLLENQSETLQTPPKPPAATVAGSNYNLALGRPAWQSSTESPAALAADGNEATASRTSCELEAWWECDLGATFPISRVSVRLDSDDISVYLMVSRGPFGRARLDEARFGATASRLVQQQRRQQEPIVWTLPRGVRGSCVRVQATGTRALCLARVEVERDLYDDENKLLLTPPKELLPRAFSPPLPTKKAVVLELKNPQRPHTTAGFYRPATRELVRRQTQPGATALSRVKRSETLRSASADLRRGKSSPFFGPAAGHDVDQLFWESVLRRELAEAAEAEVLRLESSFAPHHLRLAREMFDRCRGDNREASLRSVYACVRRLAEDDDERPPWIEAAAAASASRDVARLARLENDEEPLGLDVGWTQFLSLFAVVRDRTRGTRTSDDVLAALALEDDPRAVLPAAAQRRDDAARARPVRRRRELDVESAVRAGSPTGTKLRRRPEAIPRRLATAEARFRLVASRSLGHVRHDAMYHQHLDRRRRRQRDLAKNALVTTKRGGQRKPCGLCLARFPPEAMDVTVAQNLVSILLRRFGLDADTLSARGASANKLFTRLPVCRFCAQFFDCDQPDGLAPDVRGHKRPSSSDLQALEPFFDAGEGVWAALEEDAEGRLRSGVEATRKRRRRREEVGSQEGAGVARGFLRYLCVIVDASAAAGTSDNLRPTRLQCACNCIAEVIREYLSSNPLCSAGVATAGDGRATIESALSTSDRSHVEALKAVRQRPPQGDWSLAAALKLGLSVLSRTPDYGSREALVVVSAIATRDAEDVFEVVKDLKRHRIKVSVVALAAETRVLRTLAAETGGDFGVALDKPHLSELARRIVPPPAVVDVPQKPPLVLMGFPSMRVDQTAPKLVVLDDTRSRLDHKLDWKLDWKLESYACPRCLTRVPRLPTNCPLCDLPLIASPHLAASYHHLFPVPTFAEKATSVDAAGPPDRDYDARAPPNARCFGCLTPIRDDNKQPAAKNNQGDDDDDDDDAARDFYYQCPRCHRLFCAACDEFIHVSLHNCPSCCSSSDDDDSGFASSNGPSR</sequence>
<evidence type="ECO:0000256" key="11">
    <source>
        <dbReference type="SAM" id="MobiDB-lite"/>
    </source>
</evidence>
<keyword evidence="8" id="KW-0804">Transcription</keyword>
<dbReference type="InterPro" id="IPR004595">
    <property type="entry name" value="TFIIH_C1-like_dom"/>
</dbReference>
<accession>A0AAD7U9N4</accession>
<keyword evidence="3" id="KW-0479">Metal-binding</keyword>
<dbReference type="AlphaFoldDB" id="A0AAD7U9N4"/>
<proteinExistence type="inferred from homology"/>
<dbReference type="Pfam" id="PF07975">
    <property type="entry name" value="C1_4"/>
    <property type="match status" value="1"/>
</dbReference>
<keyword evidence="10" id="KW-0539">Nucleus</keyword>
<feature type="domain" description="VWFA" evidence="12">
    <location>
        <begin position="754"/>
        <end position="930"/>
    </location>
</feature>
<dbReference type="InterPro" id="IPR002035">
    <property type="entry name" value="VWF_A"/>
</dbReference>
<dbReference type="InterPro" id="IPR036465">
    <property type="entry name" value="vWFA_dom_sf"/>
</dbReference>
<reference evidence="13" key="1">
    <citation type="submission" date="2023-01" db="EMBL/GenBank/DDBJ databases">
        <title>Metagenome sequencing of chrysophaentin producing Chrysophaeum taylorii.</title>
        <authorList>
            <person name="Davison J."/>
            <person name="Bewley C."/>
        </authorList>
    </citation>
    <scope>NUCLEOTIDE SEQUENCE</scope>
    <source>
        <strain evidence="13">NIES-1699</strain>
    </source>
</reference>
<dbReference type="PROSITE" id="PS00028">
    <property type="entry name" value="ZINC_FINGER_C2H2_1"/>
    <property type="match status" value="1"/>
</dbReference>
<keyword evidence="5" id="KW-0863">Zinc-finger</keyword>
<dbReference type="SUPFAM" id="SSF53300">
    <property type="entry name" value="vWA-like"/>
    <property type="match status" value="1"/>
</dbReference>
<dbReference type="NCBIfam" id="TIGR00622">
    <property type="entry name" value="ssl1"/>
    <property type="match status" value="1"/>
</dbReference>
<dbReference type="SMART" id="SM00327">
    <property type="entry name" value="VWA"/>
    <property type="match status" value="1"/>
</dbReference>
<dbReference type="Gene3D" id="2.60.120.260">
    <property type="entry name" value="Galactose-binding domain-like"/>
    <property type="match status" value="1"/>
</dbReference>
<dbReference type="GO" id="GO:0008270">
    <property type="term" value="F:zinc ion binding"/>
    <property type="evidence" value="ECO:0007669"/>
    <property type="project" value="UniProtKB-KW"/>
</dbReference>
<dbReference type="Gene3D" id="3.40.50.410">
    <property type="entry name" value="von Willebrand factor, type A domain"/>
    <property type="match status" value="1"/>
</dbReference>
<gene>
    <name evidence="13" type="ORF">CTAYLR_004667</name>
</gene>
<dbReference type="InterPro" id="IPR013087">
    <property type="entry name" value="Znf_C2H2_type"/>
</dbReference>
<dbReference type="InterPro" id="IPR007198">
    <property type="entry name" value="Ssl1-like"/>
</dbReference>
<comment type="caution">
    <text evidence="13">The sequence shown here is derived from an EMBL/GenBank/DDBJ whole genome shotgun (WGS) entry which is preliminary data.</text>
</comment>
<dbReference type="InterPro" id="IPR046349">
    <property type="entry name" value="C1-like_sf"/>
</dbReference>
<evidence type="ECO:0000256" key="2">
    <source>
        <dbReference type="ARBA" id="ARBA00006092"/>
    </source>
</evidence>
<dbReference type="InterPro" id="IPR008979">
    <property type="entry name" value="Galactose-bd-like_sf"/>
</dbReference>
<dbReference type="Proteomes" id="UP001230188">
    <property type="component" value="Unassembled WGS sequence"/>
</dbReference>
<comment type="subcellular location">
    <subcellularLocation>
        <location evidence="1">Nucleus</location>
    </subcellularLocation>
</comment>
<evidence type="ECO:0000259" key="12">
    <source>
        <dbReference type="PROSITE" id="PS50234"/>
    </source>
</evidence>
<evidence type="ECO:0000256" key="8">
    <source>
        <dbReference type="ARBA" id="ARBA00023163"/>
    </source>
</evidence>
<keyword evidence="9" id="KW-0234">DNA repair</keyword>
<keyword evidence="7" id="KW-0805">Transcription regulation</keyword>
<evidence type="ECO:0000256" key="9">
    <source>
        <dbReference type="ARBA" id="ARBA00023204"/>
    </source>
</evidence>
<keyword evidence="14" id="KW-1185">Reference proteome</keyword>
<protein>
    <recommendedName>
        <fullName evidence="12">VWFA domain-containing protein</fullName>
    </recommendedName>
</protein>
<comment type="similarity">
    <text evidence="2">Belongs to the GTF2H2 family.</text>
</comment>
<dbReference type="SUPFAM" id="SSF49785">
    <property type="entry name" value="Galactose-binding domain-like"/>
    <property type="match status" value="1"/>
</dbReference>
<dbReference type="EMBL" id="JAQMWT010000552">
    <property type="protein sequence ID" value="KAJ8599573.1"/>
    <property type="molecule type" value="Genomic_DNA"/>
</dbReference>
<dbReference type="PANTHER" id="PTHR12695">
    <property type="entry name" value="GENERAL TRANSCRIPTION FACTOR IIH SUBUNIT 2"/>
    <property type="match status" value="1"/>
</dbReference>
<dbReference type="Pfam" id="PF04056">
    <property type="entry name" value="Ssl1"/>
    <property type="match status" value="1"/>
</dbReference>
<dbReference type="GO" id="GO:0006357">
    <property type="term" value="P:regulation of transcription by RNA polymerase II"/>
    <property type="evidence" value="ECO:0007669"/>
    <property type="project" value="TreeGrafter"/>
</dbReference>
<dbReference type="InterPro" id="IPR012170">
    <property type="entry name" value="TFIIH_SSL1/p44"/>
</dbReference>
<evidence type="ECO:0000256" key="6">
    <source>
        <dbReference type="ARBA" id="ARBA00022833"/>
    </source>
</evidence>
<evidence type="ECO:0000313" key="14">
    <source>
        <dbReference type="Proteomes" id="UP001230188"/>
    </source>
</evidence>
<feature type="region of interest" description="Disordered" evidence="11">
    <location>
        <begin position="24"/>
        <end position="57"/>
    </location>
</feature>
<evidence type="ECO:0000313" key="13">
    <source>
        <dbReference type="EMBL" id="KAJ8599573.1"/>
    </source>
</evidence>
<dbReference type="GO" id="GO:0005675">
    <property type="term" value="C:transcription factor TFIIH holo complex"/>
    <property type="evidence" value="ECO:0007669"/>
    <property type="project" value="TreeGrafter"/>
</dbReference>
<dbReference type="GO" id="GO:0006351">
    <property type="term" value="P:DNA-templated transcription"/>
    <property type="evidence" value="ECO:0007669"/>
    <property type="project" value="InterPro"/>
</dbReference>
<evidence type="ECO:0000256" key="7">
    <source>
        <dbReference type="ARBA" id="ARBA00023015"/>
    </source>
</evidence>
<dbReference type="SMART" id="SM01047">
    <property type="entry name" value="C1_4"/>
    <property type="match status" value="1"/>
</dbReference>
<dbReference type="Gene3D" id="3.30.40.10">
    <property type="entry name" value="Zinc/RING finger domain, C3HC4 (zinc finger)"/>
    <property type="match status" value="1"/>
</dbReference>
<dbReference type="GO" id="GO:0000439">
    <property type="term" value="C:transcription factor TFIIH core complex"/>
    <property type="evidence" value="ECO:0007669"/>
    <property type="project" value="InterPro"/>
</dbReference>
<evidence type="ECO:0000256" key="10">
    <source>
        <dbReference type="ARBA" id="ARBA00023242"/>
    </source>
</evidence>
<organism evidence="13 14">
    <name type="scientific">Chrysophaeum taylorii</name>
    <dbReference type="NCBI Taxonomy" id="2483200"/>
    <lineage>
        <taxon>Eukaryota</taxon>
        <taxon>Sar</taxon>
        <taxon>Stramenopiles</taxon>
        <taxon>Ochrophyta</taxon>
        <taxon>Pelagophyceae</taxon>
        <taxon>Pelagomonadales</taxon>
        <taxon>Pelagomonadaceae</taxon>
        <taxon>Chrysophaeum</taxon>
    </lineage>
</organism>
<evidence type="ECO:0000256" key="4">
    <source>
        <dbReference type="ARBA" id="ARBA00022763"/>
    </source>
</evidence>
<name>A0AAD7U9N4_9STRA</name>
<dbReference type="PROSITE" id="PS50234">
    <property type="entry name" value="VWFA"/>
    <property type="match status" value="1"/>
</dbReference>
<evidence type="ECO:0000256" key="1">
    <source>
        <dbReference type="ARBA" id="ARBA00004123"/>
    </source>
</evidence>
<dbReference type="GO" id="GO:0006289">
    <property type="term" value="P:nucleotide-excision repair"/>
    <property type="evidence" value="ECO:0007669"/>
    <property type="project" value="InterPro"/>
</dbReference>
<keyword evidence="4" id="KW-0227">DNA damage</keyword>
<dbReference type="SUPFAM" id="SSF57889">
    <property type="entry name" value="Cysteine-rich domain"/>
    <property type="match status" value="1"/>
</dbReference>
<evidence type="ECO:0000256" key="5">
    <source>
        <dbReference type="ARBA" id="ARBA00022771"/>
    </source>
</evidence>
<dbReference type="InterPro" id="IPR013083">
    <property type="entry name" value="Znf_RING/FYVE/PHD"/>
</dbReference>
<keyword evidence="6" id="KW-0862">Zinc</keyword>